<feature type="region of interest" description="Disordered" evidence="1">
    <location>
        <begin position="1"/>
        <end position="61"/>
    </location>
</feature>
<dbReference type="EMBL" id="LT854272">
    <property type="protein sequence ID" value="SMR63297.1"/>
    <property type="molecule type" value="Genomic_DNA"/>
</dbReference>
<evidence type="ECO:0000256" key="1">
    <source>
        <dbReference type="SAM" id="MobiDB-lite"/>
    </source>
</evidence>
<proteinExistence type="predicted"/>
<name>A0A2H1HBU9_ZYMTR</name>
<reference evidence="3" key="1">
    <citation type="submission" date="2017-05" db="EMBL/GenBank/DDBJ databases">
        <authorList>
            <person name="Song R."/>
            <person name="Chenine A.L."/>
            <person name="Ruprecht R.M."/>
        </authorList>
    </citation>
    <scope>NUCLEOTIDE SEQUENCE [LARGE SCALE GENOMIC DNA]</scope>
</reference>
<feature type="compositionally biased region" description="Basic and acidic residues" evidence="1">
    <location>
        <begin position="18"/>
        <end position="36"/>
    </location>
</feature>
<evidence type="ECO:0000313" key="2">
    <source>
        <dbReference type="EMBL" id="SMR63297.1"/>
    </source>
</evidence>
<accession>A0A2H1HBU9</accession>
<feature type="compositionally biased region" description="Basic and acidic residues" evidence="1">
    <location>
        <begin position="46"/>
        <end position="61"/>
    </location>
</feature>
<protein>
    <submittedName>
        <fullName evidence="2">Uncharacterized protein</fullName>
    </submittedName>
</protein>
<dbReference type="AlphaFoldDB" id="A0A2H1HBU9"/>
<sequence length="161" mass="18104">MGEEASRLRTQGLADTLPEGRPDSNLEATQVHRDATTGEPEDEEDHSNLDGKSQDSEQRFRDEMEAEFAEYTVNAHSYQPCETQQALGTSRSHFMQGYGEFGISHTPPPVRPLRFTTNQYLRQIDIAIPTLSFSMADYVSDFEAAGFTPAIIVLPETKFRE</sequence>
<evidence type="ECO:0000313" key="3">
    <source>
        <dbReference type="Proteomes" id="UP000245764"/>
    </source>
</evidence>
<organism evidence="2 3">
    <name type="scientific">Zymoseptoria tritici ST99CH_1E4</name>
    <dbReference type="NCBI Taxonomy" id="1276532"/>
    <lineage>
        <taxon>Eukaryota</taxon>
        <taxon>Fungi</taxon>
        <taxon>Dikarya</taxon>
        <taxon>Ascomycota</taxon>
        <taxon>Pezizomycotina</taxon>
        <taxon>Dothideomycetes</taxon>
        <taxon>Dothideomycetidae</taxon>
        <taxon>Mycosphaerellales</taxon>
        <taxon>Mycosphaerellaceae</taxon>
        <taxon>Zymoseptoria</taxon>
    </lineage>
</organism>
<dbReference type="Proteomes" id="UP000245764">
    <property type="component" value="Chromosome 21"/>
</dbReference>
<gene>
    <name evidence="2" type="ORF">ZT1E4_G12020</name>
</gene>